<dbReference type="KEGG" id="des:DSOUD_1791"/>
<sequence>MLKRLVFLTLAILLAGFAPIAAEAAVLKIATIAPEGSQWMQEMRKGADEIKTRTAGRVTVKFYGGGVMGNEKSVLRKIRIGQLHGGAFTGGGLIEVYPDISLYSLPMVFRSLDELDYVRSRMDKTLEQGLEGAGFVSFGFAEGGFALIMANKPVRSLDDLRGKKIWVPEGDSNTYAIMEGLGLSPVTLPITDVLTGLQTGLIDIIGTSPIGAIAFQWHTKVQYISTAPLAYLFATLVVDRKVFDKLSVEDQAVVREVMEGIYRQLDTQNRRDNEKASVALGTQGLEFVEFNPGEVEKMRSNVTETVLALGSKGAFSLPLYQEMRRLIEAYHSQPRSGAGGVRP</sequence>
<dbReference type="SUPFAM" id="SSF53850">
    <property type="entry name" value="Periplasmic binding protein-like II"/>
    <property type="match status" value="1"/>
</dbReference>
<dbReference type="CDD" id="cd13670">
    <property type="entry name" value="PBP2_TRAP_Tp0957_like"/>
    <property type="match status" value="1"/>
</dbReference>
<dbReference type="NCBIfam" id="NF037995">
    <property type="entry name" value="TRAP_S1"/>
    <property type="match status" value="1"/>
</dbReference>
<reference evidence="3 4" key="1">
    <citation type="submission" date="2015-07" db="EMBL/GenBank/DDBJ databases">
        <title>Isolation and Genomic Characterization of a Novel Halophilic Metal-Reducing Deltaproteobacterium from the Deep Subsurface.</title>
        <authorList>
            <person name="Badalamenti J.P."/>
            <person name="Summers Z.M."/>
            <person name="Gralnick J.A."/>
            <person name="Bond D.R."/>
        </authorList>
    </citation>
    <scope>NUCLEOTIDE SEQUENCE [LARGE SCALE GENOMIC DNA]</scope>
    <source>
        <strain evidence="3 4">WTL</strain>
    </source>
</reference>
<dbReference type="InterPro" id="IPR038404">
    <property type="entry name" value="TRAP_DctP_sf"/>
</dbReference>
<protein>
    <submittedName>
        <fullName evidence="3">TRAP-type C4-dicarboxylate transport system, periplasmic component</fullName>
    </submittedName>
</protein>
<feature type="chain" id="PRO_5005792007" evidence="2">
    <location>
        <begin position="25"/>
        <end position="343"/>
    </location>
</feature>
<keyword evidence="4" id="KW-1185">Reference proteome</keyword>
<organism evidence="3 4">
    <name type="scientific">Desulfuromonas soudanensis</name>
    <dbReference type="NCBI Taxonomy" id="1603606"/>
    <lineage>
        <taxon>Bacteria</taxon>
        <taxon>Pseudomonadati</taxon>
        <taxon>Thermodesulfobacteriota</taxon>
        <taxon>Desulfuromonadia</taxon>
        <taxon>Desulfuromonadales</taxon>
        <taxon>Desulfuromonadaceae</taxon>
        <taxon>Desulfuromonas</taxon>
    </lineage>
</organism>
<dbReference type="EMBL" id="CP010802">
    <property type="protein sequence ID" value="ALC16567.1"/>
    <property type="molecule type" value="Genomic_DNA"/>
</dbReference>
<name>A0A0M4D9F4_9BACT</name>
<dbReference type="InterPro" id="IPR018389">
    <property type="entry name" value="DctP_fam"/>
</dbReference>
<evidence type="ECO:0000313" key="3">
    <source>
        <dbReference type="EMBL" id="ALC16567.1"/>
    </source>
</evidence>
<dbReference type="STRING" id="1603606.DSOUD_1791"/>
<proteinExistence type="predicted"/>
<dbReference type="PATRIC" id="fig|1603606.3.peg.1945"/>
<evidence type="ECO:0000256" key="2">
    <source>
        <dbReference type="SAM" id="SignalP"/>
    </source>
</evidence>
<dbReference type="Proteomes" id="UP000057158">
    <property type="component" value="Chromosome"/>
</dbReference>
<dbReference type="RefSeq" id="WP_082351172.1">
    <property type="nucleotide sequence ID" value="NZ_CP010802.1"/>
</dbReference>
<dbReference type="GO" id="GO:0055085">
    <property type="term" value="P:transmembrane transport"/>
    <property type="evidence" value="ECO:0007669"/>
    <property type="project" value="InterPro"/>
</dbReference>
<keyword evidence="1 2" id="KW-0732">Signal</keyword>
<accession>A0A0M4D9F4</accession>
<evidence type="ECO:0000256" key="1">
    <source>
        <dbReference type="ARBA" id="ARBA00022729"/>
    </source>
</evidence>
<feature type="signal peptide" evidence="2">
    <location>
        <begin position="1"/>
        <end position="24"/>
    </location>
</feature>
<dbReference type="PANTHER" id="PTHR33376:SF5">
    <property type="entry name" value="EXTRACYTOPLASMIC SOLUTE RECEPTOR PROTEIN"/>
    <property type="match status" value="1"/>
</dbReference>
<dbReference type="Pfam" id="PF03480">
    <property type="entry name" value="DctP"/>
    <property type="match status" value="1"/>
</dbReference>
<dbReference type="AlphaFoldDB" id="A0A0M4D9F4"/>
<dbReference type="PANTHER" id="PTHR33376">
    <property type="match status" value="1"/>
</dbReference>
<evidence type="ECO:0000313" key="4">
    <source>
        <dbReference type="Proteomes" id="UP000057158"/>
    </source>
</evidence>
<dbReference type="Gene3D" id="3.40.190.170">
    <property type="entry name" value="Bacterial extracellular solute-binding protein, family 7"/>
    <property type="match status" value="1"/>
</dbReference>
<gene>
    <name evidence="3" type="ORF">DSOUD_1791</name>
</gene>